<gene>
    <name evidence="3" type="ORF">J4E00_07390</name>
</gene>
<dbReference type="EMBL" id="JAGETZ010000003">
    <property type="protein sequence ID" value="MBO2008870.1"/>
    <property type="molecule type" value="Genomic_DNA"/>
</dbReference>
<feature type="transmembrane region" description="Helical" evidence="1">
    <location>
        <begin position="56"/>
        <end position="73"/>
    </location>
</feature>
<feature type="transmembrane region" description="Helical" evidence="1">
    <location>
        <begin position="93"/>
        <end position="112"/>
    </location>
</feature>
<protein>
    <submittedName>
        <fullName evidence="3">Uncharacterized protein</fullName>
    </submittedName>
</protein>
<feature type="chain" id="PRO_5045128136" evidence="2">
    <location>
        <begin position="20"/>
        <end position="156"/>
    </location>
</feature>
<dbReference type="RefSeq" id="WP_208174504.1">
    <property type="nucleotide sequence ID" value="NZ_JAGETZ010000003.1"/>
</dbReference>
<keyword evidence="2" id="KW-0732">Signal</keyword>
<reference evidence="3 4" key="1">
    <citation type="submission" date="2021-03" db="EMBL/GenBank/DDBJ databases">
        <authorList>
            <person name="Kim M.K."/>
        </authorList>
    </citation>
    <scope>NUCLEOTIDE SEQUENCE [LARGE SCALE GENOMIC DNA]</scope>
    <source>
        <strain evidence="3 4">BT442</strain>
    </source>
</reference>
<comment type="caution">
    <text evidence="3">The sequence shown here is derived from an EMBL/GenBank/DDBJ whole genome shotgun (WGS) entry which is preliminary data.</text>
</comment>
<keyword evidence="1" id="KW-0812">Transmembrane</keyword>
<dbReference type="Proteomes" id="UP000664369">
    <property type="component" value="Unassembled WGS sequence"/>
</dbReference>
<evidence type="ECO:0000313" key="4">
    <source>
        <dbReference type="Proteomes" id="UP000664369"/>
    </source>
</evidence>
<evidence type="ECO:0000256" key="1">
    <source>
        <dbReference type="SAM" id="Phobius"/>
    </source>
</evidence>
<proteinExistence type="predicted"/>
<evidence type="ECO:0000256" key="2">
    <source>
        <dbReference type="SAM" id="SignalP"/>
    </source>
</evidence>
<sequence>MRSQIILLVLVLCSLAAKAQDTLAVVPMASLPAGAAPDSVAAVRQLFAAKRKTRQYVVGGTALAGVTGMVVALNQPAPPHSVGFGAGIDGRPIMATLIGVATGAIVGIELFVPSIWSSKREEQAVAALAAHQLPRYVKRRLQPTYFHTAGDALTRQ</sequence>
<organism evidence="3 4">
    <name type="scientific">Hymenobacter negativus</name>
    <dbReference type="NCBI Taxonomy" id="2795026"/>
    <lineage>
        <taxon>Bacteria</taxon>
        <taxon>Pseudomonadati</taxon>
        <taxon>Bacteroidota</taxon>
        <taxon>Cytophagia</taxon>
        <taxon>Cytophagales</taxon>
        <taxon>Hymenobacteraceae</taxon>
        <taxon>Hymenobacter</taxon>
    </lineage>
</organism>
<keyword evidence="4" id="KW-1185">Reference proteome</keyword>
<keyword evidence="1" id="KW-1133">Transmembrane helix</keyword>
<keyword evidence="1" id="KW-0472">Membrane</keyword>
<feature type="signal peptide" evidence="2">
    <location>
        <begin position="1"/>
        <end position="19"/>
    </location>
</feature>
<evidence type="ECO:0000313" key="3">
    <source>
        <dbReference type="EMBL" id="MBO2008870.1"/>
    </source>
</evidence>
<name>A0ABS3QC98_9BACT</name>
<accession>A0ABS3QC98</accession>